<dbReference type="InterPro" id="IPR002177">
    <property type="entry name" value="DPS_DNA-bd"/>
</dbReference>
<organism evidence="3 4">
    <name type="scientific">Halarsenatibacter silvermanii</name>
    <dbReference type="NCBI Taxonomy" id="321763"/>
    <lineage>
        <taxon>Bacteria</taxon>
        <taxon>Bacillati</taxon>
        <taxon>Bacillota</taxon>
        <taxon>Clostridia</taxon>
        <taxon>Halanaerobiales</taxon>
        <taxon>Halarsenatibacteraceae</taxon>
        <taxon>Halarsenatibacter</taxon>
    </lineage>
</organism>
<dbReference type="GO" id="GO:0008199">
    <property type="term" value="F:ferric iron binding"/>
    <property type="evidence" value="ECO:0007669"/>
    <property type="project" value="InterPro"/>
</dbReference>
<dbReference type="SUPFAM" id="SSF47240">
    <property type="entry name" value="Ferritin-like"/>
    <property type="match status" value="1"/>
</dbReference>
<dbReference type="Gene3D" id="1.20.1260.10">
    <property type="match status" value="1"/>
</dbReference>
<dbReference type="PROSITE" id="PS00818">
    <property type="entry name" value="DPS_1"/>
    <property type="match status" value="1"/>
</dbReference>
<dbReference type="AlphaFoldDB" id="A0A1G9MUV0"/>
<dbReference type="InterPro" id="IPR009078">
    <property type="entry name" value="Ferritin-like_SF"/>
</dbReference>
<dbReference type="Pfam" id="PF00210">
    <property type="entry name" value="Ferritin"/>
    <property type="match status" value="1"/>
</dbReference>
<dbReference type="CDD" id="cd01043">
    <property type="entry name" value="DPS"/>
    <property type="match status" value="1"/>
</dbReference>
<dbReference type="GO" id="GO:0016722">
    <property type="term" value="F:oxidoreductase activity, acting on metal ions"/>
    <property type="evidence" value="ECO:0007669"/>
    <property type="project" value="InterPro"/>
</dbReference>
<sequence length="145" mass="17212">MDFYDDLQVYLSNLAVLNSKLHNLHWNVVGPRFVQLHEFTEEVYEEFFVYYDEIAEILKMKGEMPLVKLEDYADKATVEELEAREFDHDEVIEIVLEDLREMKSLAVEIREKADEADEFDVVGEMEEQADYYNLKIWFLESMLAG</sequence>
<dbReference type="PANTHER" id="PTHR42932">
    <property type="entry name" value="GENERAL STRESS PROTEIN 20U"/>
    <property type="match status" value="1"/>
</dbReference>
<gene>
    <name evidence="3" type="ORF">SAMN04488692_10915</name>
</gene>
<evidence type="ECO:0000256" key="1">
    <source>
        <dbReference type="ARBA" id="ARBA00009497"/>
    </source>
</evidence>
<dbReference type="PIRSF" id="PIRSF005900">
    <property type="entry name" value="Dps"/>
    <property type="match status" value="1"/>
</dbReference>
<proteinExistence type="inferred from homology"/>
<protein>
    <submittedName>
        <fullName evidence="3">Starvation-inducible DNA-binding protein</fullName>
    </submittedName>
</protein>
<comment type="similarity">
    <text evidence="1">Belongs to the Dps family.</text>
</comment>
<reference evidence="3 4" key="1">
    <citation type="submission" date="2016-10" db="EMBL/GenBank/DDBJ databases">
        <authorList>
            <person name="de Groot N.N."/>
        </authorList>
    </citation>
    <scope>NUCLEOTIDE SEQUENCE [LARGE SCALE GENOMIC DNA]</scope>
    <source>
        <strain evidence="3 4">SLAS-1</strain>
    </source>
</reference>
<dbReference type="OrthoDB" id="9797023at2"/>
<dbReference type="PANTHER" id="PTHR42932:SF1">
    <property type="entry name" value="GENERAL STRESS PROTEIN 20U"/>
    <property type="match status" value="1"/>
</dbReference>
<name>A0A1G9MUV0_9FIRM</name>
<dbReference type="GO" id="GO:0003677">
    <property type="term" value="F:DNA binding"/>
    <property type="evidence" value="ECO:0007669"/>
    <property type="project" value="UniProtKB-KW"/>
</dbReference>
<evidence type="ECO:0000259" key="2">
    <source>
        <dbReference type="Pfam" id="PF00210"/>
    </source>
</evidence>
<dbReference type="RefSeq" id="WP_089759742.1">
    <property type="nucleotide sequence ID" value="NZ_FNGO01000009.1"/>
</dbReference>
<dbReference type="Proteomes" id="UP000199476">
    <property type="component" value="Unassembled WGS sequence"/>
</dbReference>
<keyword evidence="4" id="KW-1185">Reference proteome</keyword>
<evidence type="ECO:0000313" key="4">
    <source>
        <dbReference type="Proteomes" id="UP000199476"/>
    </source>
</evidence>
<accession>A0A1G9MUV0</accession>
<dbReference type="InterPro" id="IPR023188">
    <property type="entry name" value="DPS_DNA-bd_CS"/>
</dbReference>
<feature type="domain" description="Ferritin/DPS" evidence="2">
    <location>
        <begin position="7"/>
        <end position="143"/>
    </location>
</feature>
<evidence type="ECO:0000313" key="3">
    <source>
        <dbReference type="EMBL" id="SDL77893.1"/>
    </source>
</evidence>
<keyword evidence="3" id="KW-0238">DNA-binding</keyword>
<dbReference type="EMBL" id="FNGO01000009">
    <property type="protein sequence ID" value="SDL77893.1"/>
    <property type="molecule type" value="Genomic_DNA"/>
</dbReference>
<dbReference type="STRING" id="321763.SAMN04488692_10915"/>
<dbReference type="InterPro" id="IPR012347">
    <property type="entry name" value="Ferritin-like"/>
</dbReference>
<dbReference type="InterPro" id="IPR008331">
    <property type="entry name" value="Ferritin_DPS_dom"/>
</dbReference>